<evidence type="ECO:0000256" key="1">
    <source>
        <dbReference type="SAM" id="SignalP"/>
    </source>
</evidence>
<reference evidence="2 3" key="1">
    <citation type="journal article" date="2013" name="Genome Announc.">
        <title>Draft Genome Sequence for Caulobacter sp. Strain OR37, a Bacterium Tolerant to Heavy Metals.</title>
        <authorList>
            <person name="Utturkar S.M."/>
            <person name="Bollmann A."/>
            <person name="Brzoska R.M."/>
            <person name="Klingeman D.M."/>
            <person name="Epstein S.E."/>
            <person name="Palumbo A.V."/>
            <person name="Brown S.D."/>
        </authorList>
    </citation>
    <scope>NUCLEOTIDE SEQUENCE [LARGE SCALE GENOMIC DNA]</scope>
    <source>
        <strain evidence="2 3">OR37</strain>
    </source>
</reference>
<evidence type="ECO:0000313" key="2">
    <source>
        <dbReference type="EMBL" id="ENZ82283.1"/>
    </source>
</evidence>
<sequence precursor="true">MKSVGMFAALAVGAWIAPTLASAQPSPLVMGRLETYGRFAGDAPFCEAAGYKRLDPSGEAYRQAVDKVADRAGVGAQDAEAAAAAAQARESQEMQAGLDKVKARLADPSGDADLRLFATEVAARCHRVADDPLGSILLEPPPRSRASSVALRYADSLLEPLGRAGWQTPLIKAGAALAEAAGACEAHLGKGAADAAMAPLREPYVVPPDIYDQAFAYFDKRRAAGRAHPETAAQCRGLIAKRAAEFRKIPKLK</sequence>
<dbReference type="Proteomes" id="UP000013063">
    <property type="component" value="Unassembled WGS sequence"/>
</dbReference>
<dbReference type="AlphaFoldDB" id="R0E9Y2"/>
<evidence type="ECO:0000313" key="3">
    <source>
        <dbReference type="Proteomes" id="UP000013063"/>
    </source>
</evidence>
<feature type="chain" id="PRO_5004348479" evidence="1">
    <location>
        <begin position="24"/>
        <end position="253"/>
    </location>
</feature>
<protein>
    <submittedName>
        <fullName evidence="2">Uncharacterized protein</fullName>
    </submittedName>
</protein>
<keyword evidence="3" id="KW-1185">Reference proteome</keyword>
<proteinExistence type="predicted"/>
<comment type="caution">
    <text evidence="2">The sequence shown here is derived from an EMBL/GenBank/DDBJ whole genome shotgun (WGS) entry which is preliminary data.</text>
</comment>
<dbReference type="PATRIC" id="fig|1292034.3.peg.1826"/>
<name>R0E9Y2_CAUVI</name>
<feature type="signal peptide" evidence="1">
    <location>
        <begin position="1"/>
        <end position="23"/>
    </location>
</feature>
<organism evidence="2 3">
    <name type="scientific">Caulobacter vibrioides OR37</name>
    <dbReference type="NCBI Taxonomy" id="1292034"/>
    <lineage>
        <taxon>Bacteria</taxon>
        <taxon>Pseudomonadati</taxon>
        <taxon>Pseudomonadota</taxon>
        <taxon>Alphaproteobacteria</taxon>
        <taxon>Caulobacterales</taxon>
        <taxon>Caulobacteraceae</taxon>
        <taxon>Caulobacter</taxon>
    </lineage>
</organism>
<accession>R0E9Y2</accession>
<gene>
    <name evidence="2" type="ORF">OR37_01837</name>
</gene>
<dbReference type="EMBL" id="APMP01000008">
    <property type="protein sequence ID" value="ENZ82283.1"/>
    <property type="molecule type" value="Genomic_DNA"/>
</dbReference>
<dbReference type="OrthoDB" id="7565426at2"/>
<keyword evidence="1" id="KW-0732">Signal</keyword>